<dbReference type="Proteomes" id="UP000029227">
    <property type="component" value="Unassembled WGS sequence"/>
</dbReference>
<organism evidence="1 2">
    <name type="scientific">Photobacterium aphoticum</name>
    <dbReference type="NCBI Taxonomy" id="754436"/>
    <lineage>
        <taxon>Bacteria</taxon>
        <taxon>Pseudomonadati</taxon>
        <taxon>Pseudomonadota</taxon>
        <taxon>Gammaproteobacteria</taxon>
        <taxon>Vibrionales</taxon>
        <taxon>Vibrionaceae</taxon>
        <taxon>Photobacterium</taxon>
    </lineage>
</organism>
<evidence type="ECO:0000313" key="1">
    <source>
        <dbReference type="EMBL" id="GAL04716.1"/>
    </source>
</evidence>
<dbReference type="EMBL" id="BBMN01000005">
    <property type="protein sequence ID" value="GAL04716.1"/>
    <property type="molecule type" value="Genomic_DNA"/>
</dbReference>
<proteinExistence type="predicted"/>
<sequence length="45" mass="5109">MNTRTANMRSVMMSTARLQQQTQSLFHRISRDNLVLFVLLAGLSA</sequence>
<accession>A0A090QP61</accession>
<dbReference type="AlphaFoldDB" id="A0A090QP61"/>
<name>A0A090QP61_9GAMM</name>
<gene>
    <name evidence="1" type="ORF">JCM19237_4082</name>
</gene>
<comment type="caution">
    <text evidence="1">The sequence shown here is derived from an EMBL/GenBank/DDBJ whole genome shotgun (WGS) entry which is preliminary data.</text>
</comment>
<protein>
    <submittedName>
        <fullName evidence="1">Uncharacterized protein</fullName>
    </submittedName>
</protein>
<reference evidence="1 2" key="1">
    <citation type="journal article" date="2014" name="Genome Announc.">
        <title>Draft Genome Sequences of Two Vibrionaceae Species, Vibrio ponticus C121 and Photobacterium aphoticum C119, Isolated as Coral Reef Microbiota.</title>
        <authorList>
            <person name="Al-saari N."/>
            <person name="Meirelles P.M."/>
            <person name="Mino S."/>
            <person name="Suda W."/>
            <person name="Oshima K."/>
            <person name="Hattori M."/>
            <person name="Ohkuma M."/>
            <person name="Thompson F.L."/>
            <person name="Gomez-Gil B."/>
            <person name="Sawabe T."/>
            <person name="Sawabe T."/>
        </authorList>
    </citation>
    <scope>NUCLEOTIDE SEQUENCE [LARGE SCALE GENOMIC DNA]</scope>
    <source>
        <strain evidence="1 2">JCM 19237</strain>
    </source>
</reference>
<evidence type="ECO:0000313" key="2">
    <source>
        <dbReference type="Proteomes" id="UP000029227"/>
    </source>
</evidence>